<dbReference type="CDD" id="cd15482">
    <property type="entry name" value="Sialidase_non-viral"/>
    <property type="match status" value="1"/>
</dbReference>
<keyword evidence="2" id="KW-1185">Reference proteome</keyword>
<reference evidence="1 2" key="1">
    <citation type="submission" date="2018-01" db="EMBL/GenBank/DDBJ databases">
        <title>Comparative genomics of Mycobacterium mucogenicum and Mycobacterium neoaurum clade members emphasizing tRNA and non-coding RNA.</title>
        <authorList>
            <person name="Behra P.R.K."/>
            <person name="Pettersson B.M.F."/>
            <person name="Das S."/>
            <person name="Dasgupta S."/>
            <person name="Kirsebom L.A."/>
        </authorList>
    </citation>
    <scope>NUCLEOTIDE SEQUENCE [LARGE SCALE GENOMIC DNA]</scope>
    <source>
        <strain evidence="1 2">DSM 45104</strain>
    </source>
</reference>
<name>A0A7I7ZZ03_9MYCO</name>
<dbReference type="RefSeq" id="WP_138250335.1">
    <property type="nucleotide sequence ID" value="NZ_AP022616.1"/>
</dbReference>
<accession>A0A7I7ZZ03</accession>
<organism evidence="1 2">
    <name type="scientific">Mycolicibacterium phocaicum</name>
    <dbReference type="NCBI Taxonomy" id="319706"/>
    <lineage>
        <taxon>Bacteria</taxon>
        <taxon>Bacillati</taxon>
        <taxon>Actinomycetota</taxon>
        <taxon>Actinomycetes</taxon>
        <taxon>Mycobacteriales</taxon>
        <taxon>Mycobacteriaceae</taxon>
        <taxon>Mycolicibacterium</taxon>
    </lineage>
</organism>
<sequence>MTFPVPNLDDRTFVDLVLEARDRARNACPAWTDMSVNDPGMALIEVFAHLTEVMIYRLNRLPEKSYLTFLNLIGLSRRPPSAAWVELTFARDSRETDSEKPAITIPAGTRVTTGAGALSQTVFVVPDAVVIPAGQDSAVARGHHCAIVDGELLGTGTGRAGQRFTAAHAPIVMTTEPLSLMLGVQVVGDRDERRAAREYGGHEFEIWQAVDSFADVGAQDRAYIVDRSTGTVIFGPSVSGAAVVPAAGAEIRLWYRTGGGVGGNVAAGQLSAIEPRIDGVTVTNVHPAQGGLDLEEVGAALERGPYEFFSLKRAVTARDYEVLATVSSSGVARARAFTRVDVRPFAQRGSIEVVLVPQVSAQDRPGGRLSLATMLAHEVEEARVRTETDLSSRGMIGTTCVTSWAKYKEVSVEGRIVVRPEEDAAAVRDRVHERLNRMISPLPTAENTTGWQFGESLRASTVYQLLEGSEPGVRYVDELRFVIGEAPDGQIRGTVADPYQDNTWYCGSGEVLFRSVNDGKGWESIWRFPGEEVMTIVPAPRAVRAGMVERTGTLALATRRTDTGGSRVYLSDDLGETWTMIEELGPTVNDIAWIERDTVAALLLATDGGLYELKLLAEPPAPDLVIFEPAEQDRALYAVETVISEQGKWAVIVATQAKQGIYLSVEGGRAGSFGQVGPAPGIDSRCLTVQLSGPTTVVWVGIGESEQGGIGTGCLRARLFEADLRWETLSTGWAGGTCWDVALDGGRALAATQSAGVLMLDAAAQNPVWLAPDASSGLPLRPEQRARFEAVQSADAKAGTVIVGGPKGVYRNGVAGRWSSAANRVSTDEVTIPDTWLLCSGEHNITVVGSYAQPSD</sequence>
<dbReference type="InterPro" id="IPR015943">
    <property type="entry name" value="WD40/YVTN_repeat-like_dom_sf"/>
</dbReference>
<gene>
    <name evidence="1" type="ORF">C1S79_20830</name>
</gene>
<evidence type="ECO:0000313" key="1">
    <source>
        <dbReference type="EMBL" id="TLH63624.1"/>
    </source>
</evidence>
<dbReference type="Gene3D" id="2.130.10.10">
    <property type="entry name" value="YVTN repeat-like/Quinoprotein amine dehydrogenase"/>
    <property type="match status" value="1"/>
</dbReference>
<protein>
    <submittedName>
        <fullName evidence="1">Baseplate assembly protein</fullName>
    </submittedName>
</protein>
<dbReference type="EMBL" id="POTM01000052">
    <property type="protein sequence ID" value="TLH63624.1"/>
    <property type="molecule type" value="Genomic_DNA"/>
</dbReference>
<proteinExistence type="predicted"/>
<dbReference type="AlphaFoldDB" id="A0A7I7ZZ03"/>
<dbReference type="SUPFAM" id="SSF110296">
    <property type="entry name" value="Oligoxyloglucan reducing end-specific cellobiohydrolase"/>
    <property type="match status" value="1"/>
</dbReference>
<comment type="caution">
    <text evidence="1">The sequence shown here is derived from an EMBL/GenBank/DDBJ whole genome shotgun (WGS) entry which is preliminary data.</text>
</comment>
<evidence type="ECO:0000313" key="2">
    <source>
        <dbReference type="Proteomes" id="UP000309984"/>
    </source>
</evidence>
<dbReference type="Proteomes" id="UP000309984">
    <property type="component" value="Unassembled WGS sequence"/>
</dbReference>